<sequence>MSVIILLLGASLLVAICFLAAFIWSVRSGQFEDHFSPAHRILFEHKPTEHASGSTPPATPCNNNSTATPTNCKQ</sequence>
<dbReference type="Pfam" id="PF03597">
    <property type="entry name" value="FixS"/>
    <property type="match status" value="1"/>
</dbReference>
<dbReference type="AlphaFoldDB" id="A0A3E1P5R1"/>
<gene>
    <name evidence="2" type="primary">ccoS</name>
    <name evidence="2" type="ORF">DXN04_09005</name>
</gene>
<accession>A0A3E1P5R1</accession>
<reference evidence="2 3" key="1">
    <citation type="submission" date="2018-08" db="EMBL/GenBank/DDBJ databases">
        <title>Chitinophaga sp. K20C18050901, a novel bacterium isolated from forest soil.</title>
        <authorList>
            <person name="Wang C."/>
        </authorList>
    </citation>
    <scope>NUCLEOTIDE SEQUENCE [LARGE SCALE GENOMIC DNA]</scope>
    <source>
        <strain evidence="2 3">K20C18050901</strain>
    </source>
</reference>
<dbReference type="PANTHER" id="PTHR41532">
    <property type="entry name" value="FIXS PROTEIN"/>
    <property type="match status" value="1"/>
</dbReference>
<dbReference type="Proteomes" id="UP000261174">
    <property type="component" value="Unassembled WGS sequence"/>
</dbReference>
<dbReference type="OrthoDB" id="9802763at2"/>
<evidence type="ECO:0000313" key="2">
    <source>
        <dbReference type="EMBL" id="RFM35512.1"/>
    </source>
</evidence>
<dbReference type="RefSeq" id="WP_116853004.1">
    <property type="nucleotide sequence ID" value="NZ_QTJV01000002.1"/>
</dbReference>
<evidence type="ECO:0000256" key="1">
    <source>
        <dbReference type="SAM" id="MobiDB-lite"/>
    </source>
</evidence>
<dbReference type="PANTHER" id="PTHR41532:SF1">
    <property type="entry name" value="FIXS PROTEIN"/>
    <property type="match status" value="1"/>
</dbReference>
<keyword evidence="3" id="KW-1185">Reference proteome</keyword>
<organism evidence="2 3">
    <name type="scientific">Chitinophaga silvisoli</name>
    <dbReference type="NCBI Taxonomy" id="2291814"/>
    <lineage>
        <taxon>Bacteria</taxon>
        <taxon>Pseudomonadati</taxon>
        <taxon>Bacteroidota</taxon>
        <taxon>Chitinophagia</taxon>
        <taxon>Chitinophagales</taxon>
        <taxon>Chitinophagaceae</taxon>
        <taxon>Chitinophaga</taxon>
    </lineage>
</organism>
<feature type="region of interest" description="Disordered" evidence="1">
    <location>
        <begin position="46"/>
        <end position="74"/>
    </location>
</feature>
<dbReference type="InterPro" id="IPR004714">
    <property type="entry name" value="Cyt_oxidase_maturation_cbb3"/>
</dbReference>
<comment type="caution">
    <text evidence="2">The sequence shown here is derived from an EMBL/GenBank/DDBJ whole genome shotgun (WGS) entry which is preliminary data.</text>
</comment>
<evidence type="ECO:0000313" key="3">
    <source>
        <dbReference type="Proteomes" id="UP000261174"/>
    </source>
</evidence>
<name>A0A3E1P5R1_9BACT</name>
<dbReference type="EMBL" id="QTJV01000002">
    <property type="protein sequence ID" value="RFM35512.1"/>
    <property type="molecule type" value="Genomic_DNA"/>
</dbReference>
<feature type="compositionally biased region" description="Polar residues" evidence="1">
    <location>
        <begin position="51"/>
        <end position="74"/>
    </location>
</feature>
<proteinExistence type="predicted"/>
<protein>
    <submittedName>
        <fullName evidence="2">Cbb3-type cytochrome oxidase assembly protein CcoS</fullName>
    </submittedName>
</protein>
<dbReference type="NCBIfam" id="TIGR00847">
    <property type="entry name" value="ccoS"/>
    <property type="match status" value="1"/>
</dbReference>